<evidence type="ECO:0000256" key="1">
    <source>
        <dbReference type="ARBA" id="ARBA00004141"/>
    </source>
</evidence>
<comment type="caution">
    <text evidence="7">The sequence shown here is derived from an EMBL/GenBank/DDBJ whole genome shotgun (WGS) entry which is preliminary data.</text>
</comment>
<dbReference type="STRING" id="28885.EI16_10905"/>
<feature type="transmembrane region" description="Helical" evidence="5">
    <location>
        <begin position="32"/>
        <end position="49"/>
    </location>
</feature>
<dbReference type="InterPro" id="IPR007267">
    <property type="entry name" value="GtrA_DPMS_TM"/>
</dbReference>
<feature type="transmembrane region" description="Helical" evidence="5">
    <location>
        <begin position="5"/>
        <end position="26"/>
    </location>
</feature>
<evidence type="ECO:0000256" key="5">
    <source>
        <dbReference type="SAM" id="Phobius"/>
    </source>
</evidence>
<keyword evidence="8" id="KW-1185">Reference proteome</keyword>
<evidence type="ECO:0000313" key="7">
    <source>
        <dbReference type="EMBL" id="KDN96746.1"/>
    </source>
</evidence>
<dbReference type="GO" id="GO:0016020">
    <property type="term" value="C:membrane"/>
    <property type="evidence" value="ECO:0007669"/>
    <property type="project" value="UniProtKB-SubCell"/>
</dbReference>
<dbReference type="Pfam" id="PF04138">
    <property type="entry name" value="GtrA_DPMS_TM"/>
    <property type="match status" value="1"/>
</dbReference>
<protein>
    <recommendedName>
        <fullName evidence="6">GtrA/DPMS transmembrane domain-containing protein</fullName>
    </recommendedName>
</protein>
<dbReference type="Proteomes" id="UP000027341">
    <property type="component" value="Unassembled WGS sequence"/>
</dbReference>
<gene>
    <name evidence="7" type="ORF">EI16_10905</name>
</gene>
<evidence type="ECO:0000259" key="6">
    <source>
        <dbReference type="Pfam" id="PF04138"/>
    </source>
</evidence>
<dbReference type="RefSeq" id="WP_051623171.1">
    <property type="nucleotide sequence ID" value="NZ_AP020335.1"/>
</dbReference>
<dbReference type="AlphaFoldDB" id="A0A067A2B6"/>
<evidence type="ECO:0000313" key="8">
    <source>
        <dbReference type="Proteomes" id="UP000027341"/>
    </source>
</evidence>
<evidence type="ECO:0000256" key="4">
    <source>
        <dbReference type="ARBA" id="ARBA00023136"/>
    </source>
</evidence>
<feature type="transmembrane region" description="Helical" evidence="5">
    <location>
        <begin position="61"/>
        <end position="83"/>
    </location>
</feature>
<proteinExistence type="predicted"/>
<feature type="transmembrane region" description="Helical" evidence="5">
    <location>
        <begin position="89"/>
        <end position="108"/>
    </location>
</feature>
<evidence type="ECO:0000256" key="2">
    <source>
        <dbReference type="ARBA" id="ARBA00022692"/>
    </source>
</evidence>
<keyword evidence="3 5" id="KW-1133">Transmembrane helix</keyword>
<name>A0A067A2B6_HYDMR</name>
<dbReference type="EMBL" id="JMIU01000001">
    <property type="protein sequence ID" value="KDN96746.1"/>
    <property type="molecule type" value="Genomic_DNA"/>
</dbReference>
<dbReference type="GO" id="GO:0000271">
    <property type="term" value="P:polysaccharide biosynthetic process"/>
    <property type="evidence" value="ECO:0007669"/>
    <property type="project" value="InterPro"/>
</dbReference>
<accession>A0A067A2B6</accession>
<comment type="subcellular location">
    <subcellularLocation>
        <location evidence="1">Membrane</location>
        <topology evidence="1">Multi-pass membrane protein</topology>
    </subcellularLocation>
</comment>
<evidence type="ECO:0000256" key="3">
    <source>
        <dbReference type="ARBA" id="ARBA00022989"/>
    </source>
</evidence>
<organism evidence="7 8">
    <name type="scientific">Hydrogenovibrio marinus</name>
    <dbReference type="NCBI Taxonomy" id="28885"/>
    <lineage>
        <taxon>Bacteria</taxon>
        <taxon>Pseudomonadati</taxon>
        <taxon>Pseudomonadota</taxon>
        <taxon>Gammaproteobacteria</taxon>
        <taxon>Thiotrichales</taxon>
        <taxon>Piscirickettsiaceae</taxon>
        <taxon>Hydrogenovibrio</taxon>
    </lineage>
</organism>
<keyword evidence="4 5" id="KW-0472">Membrane</keyword>
<feature type="domain" description="GtrA/DPMS transmembrane" evidence="6">
    <location>
        <begin position="4"/>
        <end position="113"/>
    </location>
</feature>
<sequence length="118" mass="13960">MYLKYLTIGVVNTLVGYFLLVVLLFFGFHYAAAVLLATVAGILFNYRTYGIYVFNNKSWRYLFRFFMIYAALYFLNVSIIAFFNQYNMNLYLASFLALIPIAYLSFFLNKRYVYAKKN</sequence>
<reference evidence="7 8" key="1">
    <citation type="submission" date="2014-04" db="EMBL/GenBank/DDBJ databases">
        <title>Draft genome sequence of Hydrogenovibrio marinus MH-110, a model organism for aerobic H2 metabolism.</title>
        <authorList>
            <person name="Cha H.J."/>
            <person name="Jo B.H."/>
            <person name="Hwang B.H."/>
        </authorList>
    </citation>
    <scope>NUCLEOTIDE SEQUENCE [LARGE SCALE GENOMIC DNA]</scope>
    <source>
        <strain evidence="7 8">MH-110</strain>
    </source>
</reference>
<keyword evidence="2 5" id="KW-0812">Transmembrane</keyword>